<dbReference type="GO" id="GO:0034028">
    <property type="term" value="F:5-(carboxyamino)imidazole ribonucleotide synthase activity"/>
    <property type="evidence" value="ECO:0007669"/>
    <property type="project" value="UniProtKB-UniRule"/>
</dbReference>
<dbReference type="OrthoDB" id="9299at2157"/>
<dbReference type="PANTHER" id="PTHR11609:SF5">
    <property type="entry name" value="PHOSPHORIBOSYLAMINOIMIDAZOLE CARBOXYLASE"/>
    <property type="match status" value="1"/>
</dbReference>
<dbReference type="InterPro" id="IPR011761">
    <property type="entry name" value="ATP-grasp"/>
</dbReference>
<feature type="binding site" evidence="5">
    <location>
        <position position="149"/>
    </location>
    <ligand>
        <name>ATP</name>
        <dbReference type="ChEBI" id="CHEBI:30616"/>
    </ligand>
</feature>
<dbReference type="PROSITE" id="PS50975">
    <property type="entry name" value="ATP_GRASP"/>
    <property type="match status" value="1"/>
</dbReference>
<gene>
    <name evidence="5 6" type="primary">purK</name>
    <name evidence="8" type="ORF">FEJ81_12995</name>
</gene>
<dbReference type="InterPro" id="IPR005875">
    <property type="entry name" value="PurK"/>
</dbReference>
<protein>
    <recommendedName>
        <fullName evidence="5 6">N5-carboxyaminoimidazole ribonucleotide synthase</fullName>
        <shortName evidence="5 6">N5-CAIR synthase</shortName>
        <ecNumber evidence="5 6">6.3.4.18</ecNumber>
    </recommendedName>
    <alternativeName>
        <fullName evidence="5 6">5-(carboxyamino)imidazole ribonucleotide synthetase</fullName>
    </alternativeName>
</protein>
<comment type="function">
    <text evidence="5">Catalyzes the ATP-dependent conversion of 5-aminoimidazole ribonucleotide (AIR) and HCO(3)(-) to N5-carboxyaminoimidazole ribonucleotide (N5-CAIR).</text>
</comment>
<dbReference type="InterPro" id="IPR016185">
    <property type="entry name" value="PreATP-grasp_dom_sf"/>
</dbReference>
<proteinExistence type="inferred from homology"/>
<dbReference type="InterPro" id="IPR040686">
    <property type="entry name" value="PurK_C"/>
</dbReference>
<evidence type="ECO:0000259" key="7">
    <source>
        <dbReference type="PROSITE" id="PS50975"/>
    </source>
</evidence>
<dbReference type="GO" id="GO:0046872">
    <property type="term" value="F:metal ion binding"/>
    <property type="evidence" value="ECO:0007669"/>
    <property type="project" value="InterPro"/>
</dbReference>
<comment type="catalytic activity">
    <reaction evidence="5 6">
        <text>5-amino-1-(5-phospho-beta-D-ribosyl)imidazole + hydrogencarbonate + ATP = 5-carboxyamino-1-(5-phospho-D-ribosyl)imidazole + ADP + phosphate + 2 H(+)</text>
        <dbReference type="Rhea" id="RHEA:19317"/>
        <dbReference type="ChEBI" id="CHEBI:15378"/>
        <dbReference type="ChEBI" id="CHEBI:17544"/>
        <dbReference type="ChEBI" id="CHEBI:30616"/>
        <dbReference type="ChEBI" id="CHEBI:43474"/>
        <dbReference type="ChEBI" id="CHEBI:58730"/>
        <dbReference type="ChEBI" id="CHEBI:137981"/>
        <dbReference type="ChEBI" id="CHEBI:456216"/>
        <dbReference type="EC" id="6.3.4.18"/>
    </reaction>
</comment>
<comment type="function">
    <text evidence="6">Catalyzes the ATP-dependent conversion of 5-aminoimidazole ribonucleotide (AIR) and HCO(3)- to N5-carboxyaminoimidazole ribonucleotide (N5-CAIR).</text>
</comment>
<feature type="binding site" evidence="5">
    <location>
        <begin position="267"/>
        <end position="268"/>
    </location>
    <ligand>
        <name>ATP</name>
        <dbReference type="ChEBI" id="CHEBI:30616"/>
    </ligand>
</feature>
<name>A0A4P8WIE8_9EURY</name>
<dbReference type="Gene3D" id="3.30.1490.20">
    <property type="entry name" value="ATP-grasp fold, A domain"/>
    <property type="match status" value="1"/>
</dbReference>
<comment type="similarity">
    <text evidence="5 6">Belongs to the PurK/PurT family.</text>
</comment>
<evidence type="ECO:0000256" key="6">
    <source>
        <dbReference type="RuleBase" id="RU361200"/>
    </source>
</evidence>
<dbReference type="InterPro" id="IPR054350">
    <property type="entry name" value="PurT/PurK_preATP-grasp"/>
</dbReference>
<keyword evidence="1 5" id="KW-0547">Nucleotide-binding</keyword>
<dbReference type="GeneID" id="40266206"/>
<dbReference type="GO" id="GO:0006189">
    <property type="term" value="P:'de novo' IMP biosynthetic process"/>
    <property type="evidence" value="ECO:0007669"/>
    <property type="project" value="UniProtKB-UniRule"/>
</dbReference>
<dbReference type="Proteomes" id="UP000302218">
    <property type="component" value="Chromosome"/>
</dbReference>
<evidence type="ECO:0000256" key="3">
    <source>
        <dbReference type="ARBA" id="ARBA00022840"/>
    </source>
</evidence>
<dbReference type="HAMAP" id="MF_01928">
    <property type="entry name" value="PurK"/>
    <property type="match status" value="1"/>
</dbReference>
<evidence type="ECO:0000256" key="1">
    <source>
        <dbReference type="ARBA" id="ARBA00022741"/>
    </source>
</evidence>
<feature type="domain" description="ATP-grasp" evidence="7">
    <location>
        <begin position="113"/>
        <end position="297"/>
    </location>
</feature>
<dbReference type="KEGG" id="nvr:FEJ81_12995"/>
<keyword evidence="5 6" id="KW-0436">Ligase</keyword>
<dbReference type="UniPathway" id="UPA00074">
    <property type="reaction ID" value="UER00942"/>
</dbReference>
<keyword evidence="3 5" id="KW-0067">ATP-binding</keyword>
<dbReference type="Gene3D" id="3.40.50.20">
    <property type="match status" value="1"/>
</dbReference>
<dbReference type="NCBIfam" id="NF004679">
    <property type="entry name" value="PRK06019.1-5"/>
    <property type="match status" value="1"/>
</dbReference>
<dbReference type="AlphaFoldDB" id="A0A4P8WIE8"/>
<feature type="binding site" evidence="5">
    <location>
        <begin position="183"/>
        <end position="186"/>
    </location>
    <ligand>
        <name>ATP</name>
        <dbReference type="ChEBI" id="CHEBI:30616"/>
    </ligand>
</feature>
<keyword evidence="2 5" id="KW-0658">Purine biosynthesis</keyword>
<dbReference type="Gene3D" id="3.30.470.20">
    <property type="entry name" value="ATP-grasp fold, B domain"/>
    <property type="match status" value="1"/>
</dbReference>
<dbReference type="SUPFAM" id="SSF56059">
    <property type="entry name" value="Glutathione synthetase ATP-binding domain-like"/>
    <property type="match status" value="1"/>
</dbReference>
<dbReference type="Pfam" id="PF02222">
    <property type="entry name" value="ATP-grasp"/>
    <property type="match status" value="1"/>
</dbReference>
<evidence type="ECO:0000313" key="8">
    <source>
        <dbReference type="EMBL" id="QCS43227.1"/>
    </source>
</evidence>
<evidence type="ECO:0000313" key="9">
    <source>
        <dbReference type="Proteomes" id="UP000302218"/>
    </source>
</evidence>
<evidence type="ECO:0000256" key="5">
    <source>
        <dbReference type="HAMAP-Rule" id="MF_01928"/>
    </source>
</evidence>
<comment type="pathway">
    <text evidence="5 6">Purine metabolism; IMP biosynthesis via de novo pathway; 5-amino-1-(5-phospho-D-ribosyl)imidazole-4-carboxylate from 5-amino-1-(5-phospho-D-ribosyl)imidazole (N5-CAIR route): step 1/2.</text>
</comment>
<dbReference type="RefSeq" id="WP_138245690.1">
    <property type="nucleotide sequence ID" value="NZ_CP040330.1"/>
</dbReference>
<sequence>MTTLRTPGPTIGVVGGGQLGRMLAEAAAPLGVEVVVLDPTPDCPAALVARDQIVAEFDDEAGIRELAACADVLTFEIELADQDVMERVSEETGTPVHPKPSTLETIHDKLVQKRDLEDAGVPVPPFRAVEDADDIRAAIDDYGAPVMLKARTGGYDGRGNVPVESKDEAADALESVAGPAMVESFVDFEREVSVIAVKGEDEVATFPIGENVHVDEILRETIVPARSSDAAAERAYDVARDVLEVMDGRGVYGIELFETREGEILLNEIAPRPHNSGHWTIEGAQSSQFEQHARAVLGWPLGSTELRSPTVLTNLLGDVRKSFALSSQSESQSDSDDVDEEQRVEFGDIDRVLETPGAHLHWYGKRQVRPLRKMGHVTVSGETEDADIEDLLERARDLENSVTFRTDE</sequence>
<dbReference type="GO" id="GO:0004638">
    <property type="term" value="F:phosphoribosylaminoimidazole carboxylase activity"/>
    <property type="evidence" value="ECO:0007669"/>
    <property type="project" value="InterPro"/>
</dbReference>
<keyword evidence="4" id="KW-0460">Magnesium</keyword>
<feature type="binding site" evidence="5">
    <location>
        <position position="213"/>
    </location>
    <ligand>
        <name>ATP</name>
        <dbReference type="ChEBI" id="CHEBI:30616"/>
    </ligand>
</feature>
<evidence type="ECO:0000256" key="4">
    <source>
        <dbReference type="ARBA" id="ARBA00022842"/>
    </source>
</evidence>
<evidence type="ECO:0000256" key="2">
    <source>
        <dbReference type="ARBA" id="ARBA00022755"/>
    </source>
</evidence>
<dbReference type="Pfam" id="PF17769">
    <property type="entry name" value="PurK_C"/>
    <property type="match status" value="1"/>
</dbReference>
<dbReference type="PANTHER" id="PTHR11609">
    <property type="entry name" value="PURINE BIOSYNTHESIS PROTEIN 6/7, PUR6/7"/>
    <property type="match status" value="1"/>
</dbReference>
<dbReference type="EC" id="6.3.4.18" evidence="5 6"/>
<comment type="caution">
    <text evidence="5">Lacks conserved residue(s) required for the propagation of feature annotation.</text>
</comment>
<dbReference type="EMBL" id="CP040330">
    <property type="protein sequence ID" value="QCS43227.1"/>
    <property type="molecule type" value="Genomic_DNA"/>
</dbReference>
<feature type="binding site" evidence="5">
    <location>
        <position position="109"/>
    </location>
    <ligand>
        <name>ATP</name>
        <dbReference type="ChEBI" id="CHEBI:30616"/>
    </ligand>
</feature>
<dbReference type="SUPFAM" id="SSF51246">
    <property type="entry name" value="Rudiment single hybrid motif"/>
    <property type="match status" value="1"/>
</dbReference>
<organism evidence="8 9">
    <name type="scientific">Natrinema versiforme</name>
    <dbReference type="NCBI Taxonomy" id="88724"/>
    <lineage>
        <taxon>Archaea</taxon>
        <taxon>Methanobacteriati</taxon>
        <taxon>Methanobacteriota</taxon>
        <taxon>Stenosarchaea group</taxon>
        <taxon>Halobacteria</taxon>
        <taxon>Halobacteriales</taxon>
        <taxon>Natrialbaceae</taxon>
        <taxon>Natrinema</taxon>
    </lineage>
</organism>
<dbReference type="NCBIfam" id="TIGR01161">
    <property type="entry name" value="purK"/>
    <property type="match status" value="1"/>
</dbReference>
<comment type="subunit">
    <text evidence="5">Homodimer.</text>
</comment>
<accession>A0A4P8WIE8</accession>
<dbReference type="Pfam" id="PF22660">
    <property type="entry name" value="RS_preATP-grasp-like"/>
    <property type="match status" value="1"/>
</dbReference>
<dbReference type="InterPro" id="IPR011054">
    <property type="entry name" value="Rudment_hybrid_motif"/>
</dbReference>
<reference evidence="9" key="1">
    <citation type="submission" date="2019-05" db="EMBL/GenBank/DDBJ databases">
        <title>Genome sequence and methylation pattern of the halophilic Archaeon Natrinema versiforme BOL5-4.</title>
        <authorList>
            <person name="DasSarma P."/>
            <person name="Anton B.P."/>
            <person name="DasSarma S.L."/>
            <person name="Martinez F.L."/>
            <person name="Guzman D."/>
            <person name="Roberts R.J."/>
            <person name="DasSarma S."/>
        </authorList>
    </citation>
    <scope>NUCLEOTIDE SEQUENCE [LARGE SCALE GENOMIC DNA]</scope>
    <source>
        <strain evidence="9">BOL5-4</strain>
    </source>
</reference>
<dbReference type="SUPFAM" id="SSF52440">
    <property type="entry name" value="PreATP-grasp domain"/>
    <property type="match status" value="1"/>
</dbReference>
<dbReference type="InterPro" id="IPR013815">
    <property type="entry name" value="ATP_grasp_subdomain_1"/>
</dbReference>
<dbReference type="GO" id="GO:0005524">
    <property type="term" value="F:ATP binding"/>
    <property type="evidence" value="ECO:0007669"/>
    <property type="project" value="UniProtKB-UniRule"/>
</dbReference>
<feature type="binding site" evidence="5">
    <location>
        <position position="191"/>
    </location>
    <ligand>
        <name>ATP</name>
        <dbReference type="ChEBI" id="CHEBI:30616"/>
    </ligand>
</feature>
<dbReference type="InterPro" id="IPR003135">
    <property type="entry name" value="ATP-grasp_carboxylate-amine"/>
</dbReference>